<dbReference type="Pfam" id="PF25973">
    <property type="entry name" value="BSH_CzcB"/>
    <property type="match status" value="1"/>
</dbReference>
<evidence type="ECO:0000313" key="5">
    <source>
        <dbReference type="EMBL" id="PWH82910.1"/>
    </source>
</evidence>
<comment type="similarity">
    <text evidence="1">Belongs to the membrane fusion protein (MFP) (TC 8.A.1) family.</text>
</comment>
<dbReference type="PANTHER" id="PTHR30097">
    <property type="entry name" value="CATION EFFLUX SYSTEM PROTEIN CUSB"/>
    <property type="match status" value="1"/>
</dbReference>
<proteinExistence type="inferred from homology"/>
<accession>A0A2U2X596</accession>
<dbReference type="PANTHER" id="PTHR30097:SF4">
    <property type="entry name" value="SLR6042 PROTEIN"/>
    <property type="match status" value="1"/>
</dbReference>
<evidence type="ECO:0000259" key="4">
    <source>
        <dbReference type="Pfam" id="PF25973"/>
    </source>
</evidence>
<dbReference type="InterPro" id="IPR006143">
    <property type="entry name" value="RND_pump_MFP"/>
</dbReference>
<dbReference type="Gene3D" id="2.40.420.20">
    <property type="match status" value="1"/>
</dbReference>
<feature type="chain" id="PRO_5015682425" evidence="3">
    <location>
        <begin position="25"/>
        <end position="394"/>
    </location>
</feature>
<dbReference type="GO" id="GO:0016020">
    <property type="term" value="C:membrane"/>
    <property type="evidence" value="ECO:0007669"/>
    <property type="project" value="InterPro"/>
</dbReference>
<dbReference type="GO" id="GO:0015679">
    <property type="term" value="P:plasma membrane copper ion transport"/>
    <property type="evidence" value="ECO:0007669"/>
    <property type="project" value="TreeGrafter"/>
</dbReference>
<dbReference type="NCBIfam" id="TIGR01730">
    <property type="entry name" value="RND_mfp"/>
    <property type="match status" value="1"/>
</dbReference>
<dbReference type="GO" id="GO:0022857">
    <property type="term" value="F:transmembrane transporter activity"/>
    <property type="evidence" value="ECO:0007669"/>
    <property type="project" value="InterPro"/>
</dbReference>
<dbReference type="Gene3D" id="2.40.50.100">
    <property type="match status" value="1"/>
</dbReference>
<dbReference type="Gene3D" id="2.40.30.170">
    <property type="match status" value="1"/>
</dbReference>
<evidence type="ECO:0000256" key="1">
    <source>
        <dbReference type="ARBA" id="ARBA00009477"/>
    </source>
</evidence>
<dbReference type="Proteomes" id="UP000245370">
    <property type="component" value="Unassembled WGS sequence"/>
</dbReference>
<dbReference type="OrthoDB" id="9814657at2"/>
<comment type="caution">
    <text evidence="5">The sequence shown here is derived from an EMBL/GenBank/DDBJ whole genome shotgun (WGS) entry which is preliminary data.</text>
</comment>
<dbReference type="GO" id="GO:0030313">
    <property type="term" value="C:cell envelope"/>
    <property type="evidence" value="ECO:0007669"/>
    <property type="project" value="TreeGrafter"/>
</dbReference>
<feature type="signal peptide" evidence="3">
    <location>
        <begin position="1"/>
        <end position="24"/>
    </location>
</feature>
<dbReference type="GO" id="GO:0060003">
    <property type="term" value="P:copper ion export"/>
    <property type="evidence" value="ECO:0007669"/>
    <property type="project" value="TreeGrafter"/>
</dbReference>
<evidence type="ECO:0000256" key="3">
    <source>
        <dbReference type="SAM" id="SignalP"/>
    </source>
</evidence>
<dbReference type="Gene3D" id="1.10.287.470">
    <property type="entry name" value="Helix hairpin bin"/>
    <property type="match status" value="1"/>
</dbReference>
<feature type="domain" description="CzcB-like barrel-sandwich hybrid" evidence="4">
    <location>
        <begin position="83"/>
        <end position="227"/>
    </location>
</feature>
<protein>
    <submittedName>
        <fullName evidence="5">Efflux transporter periplasmic adaptor subunit</fullName>
    </submittedName>
</protein>
<dbReference type="EMBL" id="QFRJ01000013">
    <property type="protein sequence ID" value="PWH82910.1"/>
    <property type="molecule type" value="Genomic_DNA"/>
</dbReference>
<reference evidence="5 6" key="2">
    <citation type="submission" date="2018-05" db="EMBL/GenBank/DDBJ databases">
        <authorList>
            <person name="Lanie J.A."/>
            <person name="Ng W.-L."/>
            <person name="Kazmierczak K.M."/>
            <person name="Andrzejewski T.M."/>
            <person name="Davidsen T.M."/>
            <person name="Wayne K.J."/>
            <person name="Tettelin H."/>
            <person name="Glass J.I."/>
            <person name="Rusch D."/>
            <person name="Podicherti R."/>
            <person name="Tsui H.-C.T."/>
            <person name="Winkler M.E."/>
        </authorList>
    </citation>
    <scope>NUCLEOTIDE SEQUENCE [LARGE SCALE GENOMIC DNA]</scope>
    <source>
        <strain evidence="5 6">C305</strain>
    </source>
</reference>
<sequence>MNSYIKYTISLLLLLGLFSCTTNENVSTEEEHEEEHRHAHDEVHLSPQKFKSLKIELDTMQRHTFEGIVYTNGSLEVPPQHEATITAVLGGNVVSIEVIEGENVKKGQVLAYLSHPNFINIQTAYLKAFHNDAYLSKQLDRQTKLSEAEIGAGKDMQKSKSEYLSNKGDMNGYAAQLKQLNLNLKYIQEGNLYERIPVKSPIDGSIEAVDIQIGQFVEQQTAMFKIVNTEHLHADFMVFEKDIIHVKKGQKIEFTVATSTQPLIAEIISVGKRFEEAPRAVHIHAEIEEKNFHLVAGMYIKGKIFTQENELMALPESAVITEDGKSYIFINTQTKEQQEKEFEFQMVEVKTGKQEGDWVSIDLLTPLPENAKIVQNGAYYLIAEMLKGETEHSH</sequence>
<dbReference type="AlphaFoldDB" id="A0A2U2X596"/>
<dbReference type="InterPro" id="IPR058647">
    <property type="entry name" value="BSH_CzcB-like"/>
</dbReference>
<dbReference type="InterPro" id="IPR051909">
    <property type="entry name" value="MFP_Cation_Efflux"/>
</dbReference>
<dbReference type="PROSITE" id="PS51257">
    <property type="entry name" value="PROKAR_LIPOPROTEIN"/>
    <property type="match status" value="1"/>
</dbReference>
<reference evidence="5 6" key="1">
    <citation type="submission" date="2018-05" db="EMBL/GenBank/DDBJ databases">
        <title>Brumimicrobium oceani sp. nov., isolated from coastal sediment.</title>
        <authorList>
            <person name="Kou Y."/>
        </authorList>
    </citation>
    <scope>NUCLEOTIDE SEQUENCE [LARGE SCALE GENOMIC DNA]</scope>
    <source>
        <strain evidence="5 6">C305</strain>
    </source>
</reference>
<gene>
    <name evidence="5" type="ORF">DIT68_13515</name>
</gene>
<dbReference type="RefSeq" id="WP_109360351.1">
    <property type="nucleotide sequence ID" value="NZ_QFRJ01000013.1"/>
</dbReference>
<organism evidence="5 6">
    <name type="scientific">Brumimicrobium oceani</name>
    <dbReference type="NCBI Taxonomy" id="2100725"/>
    <lineage>
        <taxon>Bacteria</taxon>
        <taxon>Pseudomonadati</taxon>
        <taxon>Bacteroidota</taxon>
        <taxon>Flavobacteriia</taxon>
        <taxon>Flavobacteriales</taxon>
        <taxon>Crocinitomicaceae</taxon>
        <taxon>Brumimicrobium</taxon>
    </lineage>
</organism>
<evidence type="ECO:0000313" key="6">
    <source>
        <dbReference type="Proteomes" id="UP000245370"/>
    </source>
</evidence>
<keyword evidence="3" id="KW-0732">Signal</keyword>
<dbReference type="SUPFAM" id="SSF111369">
    <property type="entry name" value="HlyD-like secretion proteins"/>
    <property type="match status" value="1"/>
</dbReference>
<keyword evidence="6" id="KW-1185">Reference proteome</keyword>
<evidence type="ECO:0000256" key="2">
    <source>
        <dbReference type="ARBA" id="ARBA00022448"/>
    </source>
</evidence>
<keyword evidence="2" id="KW-0813">Transport</keyword>
<name>A0A2U2X596_9FLAO</name>